<sequence>MSYHSFSMEPGLKCTSSRARRIAPMWRSPRSNHFTLEHRTADSEKAWNLSQWT</sequence>
<dbReference type="EMBL" id="MAVT02002549">
    <property type="protein sequence ID" value="POS69203.1"/>
    <property type="molecule type" value="Genomic_DNA"/>
</dbReference>
<name>A0A2P5HG24_DIAHE</name>
<evidence type="ECO:0000313" key="1">
    <source>
        <dbReference type="EMBL" id="POS69203.1"/>
    </source>
</evidence>
<accession>A0A2P5HG24</accession>
<organism evidence="1 2">
    <name type="scientific">Diaporthe helianthi</name>
    <dbReference type="NCBI Taxonomy" id="158607"/>
    <lineage>
        <taxon>Eukaryota</taxon>
        <taxon>Fungi</taxon>
        <taxon>Dikarya</taxon>
        <taxon>Ascomycota</taxon>
        <taxon>Pezizomycotina</taxon>
        <taxon>Sordariomycetes</taxon>
        <taxon>Sordariomycetidae</taxon>
        <taxon>Diaporthales</taxon>
        <taxon>Diaporthaceae</taxon>
        <taxon>Diaporthe</taxon>
    </lineage>
</organism>
<evidence type="ECO:0000313" key="2">
    <source>
        <dbReference type="Proteomes" id="UP000094444"/>
    </source>
</evidence>
<dbReference type="Proteomes" id="UP000094444">
    <property type="component" value="Unassembled WGS sequence"/>
</dbReference>
<gene>
    <name evidence="1" type="ORF">DHEL01_v212403</name>
</gene>
<protein>
    <submittedName>
        <fullName evidence="1">Uncharacterized protein</fullName>
    </submittedName>
</protein>
<proteinExistence type="predicted"/>
<dbReference type="AlphaFoldDB" id="A0A2P5HG24"/>
<dbReference type="InParanoid" id="A0A2P5HG24"/>
<reference evidence="1" key="1">
    <citation type="submission" date="2017-09" db="EMBL/GenBank/DDBJ databases">
        <title>Polyketide synthases of a Diaporthe helianthi virulent isolate.</title>
        <authorList>
            <person name="Baroncelli R."/>
        </authorList>
    </citation>
    <scope>NUCLEOTIDE SEQUENCE [LARGE SCALE GENOMIC DNA]</scope>
    <source>
        <strain evidence="1">7/96</strain>
    </source>
</reference>
<comment type="caution">
    <text evidence="1">The sequence shown here is derived from an EMBL/GenBank/DDBJ whole genome shotgun (WGS) entry which is preliminary data.</text>
</comment>
<keyword evidence="2" id="KW-1185">Reference proteome</keyword>